<accession>A0ABP8CDL5</accession>
<dbReference type="PROSITE" id="PS51819">
    <property type="entry name" value="VOC"/>
    <property type="match status" value="1"/>
</dbReference>
<sequence length="127" mass="14207">MINMNTLNPVCWFDINVANLERAKKFYETVFAIKLTDLPIEWGKQSTFPFENNGVNATGALVEKENYVANENNTVVYFASNDCTTEEMRIENAGGKLLKSKTAIGEFGFISIFLDTEGNTIGLHSKK</sequence>
<dbReference type="InterPro" id="IPR037523">
    <property type="entry name" value="VOC_core"/>
</dbReference>
<name>A0ABP8CDL5_9FLAO</name>
<evidence type="ECO:0000313" key="3">
    <source>
        <dbReference type="Proteomes" id="UP001501496"/>
    </source>
</evidence>
<keyword evidence="3" id="KW-1185">Reference proteome</keyword>
<dbReference type="PANTHER" id="PTHR33993">
    <property type="entry name" value="GLYOXALASE-RELATED"/>
    <property type="match status" value="1"/>
</dbReference>
<dbReference type="InterPro" id="IPR052164">
    <property type="entry name" value="Anthracycline_SecMetBiosynth"/>
</dbReference>
<dbReference type="PANTHER" id="PTHR33993:SF2">
    <property type="entry name" value="VOC DOMAIN-CONTAINING PROTEIN"/>
    <property type="match status" value="1"/>
</dbReference>
<feature type="domain" description="VOC" evidence="1">
    <location>
        <begin position="9"/>
        <end position="126"/>
    </location>
</feature>
<evidence type="ECO:0000259" key="1">
    <source>
        <dbReference type="PROSITE" id="PS51819"/>
    </source>
</evidence>
<comment type="caution">
    <text evidence="2">The sequence shown here is derived from an EMBL/GenBank/DDBJ whole genome shotgun (WGS) entry which is preliminary data.</text>
</comment>
<protein>
    <submittedName>
        <fullName evidence="2">VOC family protein</fullName>
    </submittedName>
</protein>
<proteinExistence type="predicted"/>
<dbReference type="CDD" id="cd07247">
    <property type="entry name" value="SgaA_N_like"/>
    <property type="match status" value="1"/>
</dbReference>
<dbReference type="Gene3D" id="3.10.180.10">
    <property type="entry name" value="2,3-Dihydroxybiphenyl 1,2-Dioxygenase, domain 1"/>
    <property type="match status" value="1"/>
</dbReference>
<dbReference type="Proteomes" id="UP001501496">
    <property type="component" value="Unassembled WGS sequence"/>
</dbReference>
<dbReference type="InterPro" id="IPR029068">
    <property type="entry name" value="Glyas_Bleomycin-R_OHBP_Dase"/>
</dbReference>
<dbReference type="SUPFAM" id="SSF54593">
    <property type="entry name" value="Glyoxalase/Bleomycin resistance protein/Dihydroxybiphenyl dioxygenase"/>
    <property type="match status" value="1"/>
</dbReference>
<dbReference type="EMBL" id="BAABCA010000005">
    <property type="protein sequence ID" value="GAA4237919.1"/>
    <property type="molecule type" value="Genomic_DNA"/>
</dbReference>
<reference evidence="3" key="1">
    <citation type="journal article" date="2019" name="Int. J. Syst. Evol. Microbiol.">
        <title>The Global Catalogue of Microorganisms (GCM) 10K type strain sequencing project: providing services to taxonomists for standard genome sequencing and annotation.</title>
        <authorList>
            <consortium name="The Broad Institute Genomics Platform"/>
            <consortium name="The Broad Institute Genome Sequencing Center for Infectious Disease"/>
            <person name="Wu L."/>
            <person name="Ma J."/>
        </authorList>
    </citation>
    <scope>NUCLEOTIDE SEQUENCE [LARGE SCALE GENOMIC DNA]</scope>
    <source>
        <strain evidence="3">JCM 17630</strain>
    </source>
</reference>
<evidence type="ECO:0000313" key="2">
    <source>
        <dbReference type="EMBL" id="GAA4237919.1"/>
    </source>
</evidence>
<organism evidence="2 3">
    <name type="scientific">Postechiella marina</name>
    <dbReference type="NCBI Taxonomy" id="943941"/>
    <lineage>
        <taxon>Bacteria</taxon>
        <taxon>Pseudomonadati</taxon>
        <taxon>Bacteroidota</taxon>
        <taxon>Flavobacteriia</taxon>
        <taxon>Flavobacteriales</taxon>
        <taxon>Flavobacteriaceae</taxon>
        <taxon>Postechiella</taxon>
    </lineage>
</organism>
<gene>
    <name evidence="2" type="ORF">GCM10022291_26380</name>
</gene>